<evidence type="ECO:0000256" key="1">
    <source>
        <dbReference type="SAM" id="MobiDB-lite"/>
    </source>
</evidence>
<gene>
    <name evidence="2" type="ORF">BSTOLATCC_MIC37751</name>
</gene>
<feature type="compositionally biased region" description="Polar residues" evidence="1">
    <location>
        <begin position="193"/>
        <end position="211"/>
    </location>
</feature>
<proteinExistence type="predicted"/>
<accession>A0AAU9JLE7</accession>
<dbReference type="Proteomes" id="UP001162131">
    <property type="component" value="Unassembled WGS sequence"/>
</dbReference>
<evidence type="ECO:0000313" key="2">
    <source>
        <dbReference type="EMBL" id="CAG9325005.1"/>
    </source>
</evidence>
<sequence>MKAKLHSVDKNLIAKQKYQQPGQRKIKPQENAQALELDQFLSTRLSYSLTEANLNLSHVGIQLYDPFTIVDSTPRFRTFLNSKMISLSSKSTKNLMKRDPSQVLRAKSYRLLPTEIEIDDNDTRHYVFYDDLSRSRSKKKLSPLNMKRSKSPYAANWTIKIKDASSLHGTKKRSASFRTPTGNRSMKKIGILRSSSTGKRTKPQSPNKSCA</sequence>
<comment type="caution">
    <text evidence="2">The sequence shown here is derived from an EMBL/GenBank/DDBJ whole genome shotgun (WGS) entry which is preliminary data.</text>
</comment>
<organism evidence="2 3">
    <name type="scientific">Blepharisma stoltei</name>
    <dbReference type="NCBI Taxonomy" id="1481888"/>
    <lineage>
        <taxon>Eukaryota</taxon>
        <taxon>Sar</taxon>
        <taxon>Alveolata</taxon>
        <taxon>Ciliophora</taxon>
        <taxon>Postciliodesmatophora</taxon>
        <taxon>Heterotrichea</taxon>
        <taxon>Heterotrichida</taxon>
        <taxon>Blepharismidae</taxon>
        <taxon>Blepharisma</taxon>
    </lineage>
</organism>
<dbReference type="EMBL" id="CAJZBQ010000037">
    <property type="protein sequence ID" value="CAG9325005.1"/>
    <property type="molecule type" value="Genomic_DNA"/>
</dbReference>
<keyword evidence="3" id="KW-1185">Reference proteome</keyword>
<dbReference type="AlphaFoldDB" id="A0AAU9JLE7"/>
<reference evidence="2" key="1">
    <citation type="submission" date="2021-09" db="EMBL/GenBank/DDBJ databases">
        <authorList>
            <consortium name="AG Swart"/>
            <person name="Singh M."/>
            <person name="Singh A."/>
            <person name="Seah K."/>
            <person name="Emmerich C."/>
        </authorList>
    </citation>
    <scope>NUCLEOTIDE SEQUENCE</scope>
    <source>
        <strain evidence="2">ATCC30299</strain>
    </source>
</reference>
<evidence type="ECO:0000313" key="3">
    <source>
        <dbReference type="Proteomes" id="UP001162131"/>
    </source>
</evidence>
<name>A0AAU9JLE7_9CILI</name>
<feature type="region of interest" description="Disordered" evidence="1">
    <location>
        <begin position="168"/>
        <end position="211"/>
    </location>
</feature>
<protein>
    <submittedName>
        <fullName evidence="2">Uncharacterized protein</fullName>
    </submittedName>
</protein>